<dbReference type="EMBL" id="JALNMH010000007">
    <property type="protein sequence ID" value="MCK7593898.1"/>
    <property type="molecule type" value="Genomic_DNA"/>
</dbReference>
<dbReference type="Gene3D" id="3.30.450.40">
    <property type="match status" value="1"/>
</dbReference>
<comment type="caution">
    <text evidence="6">The sequence shown here is derived from an EMBL/GenBank/DDBJ whole genome shotgun (WGS) entry which is preliminary data.</text>
</comment>
<dbReference type="InterPro" id="IPR035919">
    <property type="entry name" value="EAL_sf"/>
</dbReference>
<dbReference type="InterPro" id="IPR001610">
    <property type="entry name" value="PAC"/>
</dbReference>
<dbReference type="Pfam" id="PF13426">
    <property type="entry name" value="PAS_9"/>
    <property type="match status" value="1"/>
</dbReference>
<dbReference type="Pfam" id="PF00989">
    <property type="entry name" value="PAS"/>
    <property type="match status" value="1"/>
</dbReference>
<evidence type="ECO:0000259" key="3">
    <source>
        <dbReference type="PROSITE" id="PS50113"/>
    </source>
</evidence>
<dbReference type="CDD" id="cd01949">
    <property type="entry name" value="GGDEF"/>
    <property type="match status" value="1"/>
</dbReference>
<dbReference type="Pfam" id="PF00563">
    <property type="entry name" value="EAL"/>
    <property type="match status" value="1"/>
</dbReference>
<dbReference type="PANTHER" id="PTHR44757:SF2">
    <property type="entry name" value="BIOFILM ARCHITECTURE MAINTENANCE PROTEIN MBAA"/>
    <property type="match status" value="1"/>
</dbReference>
<feature type="transmembrane region" description="Helical" evidence="1">
    <location>
        <begin position="7"/>
        <end position="25"/>
    </location>
</feature>
<evidence type="ECO:0000259" key="5">
    <source>
        <dbReference type="PROSITE" id="PS50887"/>
    </source>
</evidence>
<dbReference type="PROSITE" id="PS50883">
    <property type="entry name" value="EAL"/>
    <property type="match status" value="1"/>
</dbReference>
<dbReference type="InterPro" id="IPR029016">
    <property type="entry name" value="GAF-like_dom_sf"/>
</dbReference>
<dbReference type="InterPro" id="IPR000700">
    <property type="entry name" value="PAS-assoc_C"/>
</dbReference>
<dbReference type="Gene3D" id="3.30.450.20">
    <property type="entry name" value="PAS domain"/>
    <property type="match status" value="3"/>
</dbReference>
<dbReference type="SMART" id="SM00052">
    <property type="entry name" value="EAL"/>
    <property type="match status" value="1"/>
</dbReference>
<dbReference type="SUPFAM" id="SSF141868">
    <property type="entry name" value="EAL domain-like"/>
    <property type="match status" value="1"/>
</dbReference>
<feature type="domain" description="PAS" evidence="2">
    <location>
        <begin position="497"/>
        <end position="568"/>
    </location>
</feature>
<dbReference type="InterPro" id="IPR013656">
    <property type="entry name" value="PAS_4"/>
</dbReference>
<dbReference type="InterPro" id="IPR001633">
    <property type="entry name" value="EAL_dom"/>
</dbReference>
<dbReference type="Gene3D" id="3.30.70.270">
    <property type="match status" value="1"/>
</dbReference>
<name>A0ABT0GH87_9GAMM</name>
<dbReference type="SMART" id="SM00086">
    <property type="entry name" value="PAC"/>
    <property type="match status" value="1"/>
</dbReference>
<dbReference type="InterPro" id="IPR013767">
    <property type="entry name" value="PAS_fold"/>
</dbReference>
<dbReference type="PROSITE" id="PS50112">
    <property type="entry name" value="PAS"/>
    <property type="match status" value="2"/>
</dbReference>
<dbReference type="InterPro" id="IPR000014">
    <property type="entry name" value="PAS"/>
</dbReference>
<dbReference type="Proteomes" id="UP001431449">
    <property type="component" value="Unassembled WGS sequence"/>
</dbReference>
<proteinExistence type="predicted"/>
<evidence type="ECO:0000259" key="2">
    <source>
        <dbReference type="PROSITE" id="PS50112"/>
    </source>
</evidence>
<dbReference type="Pfam" id="PF00990">
    <property type="entry name" value="GGDEF"/>
    <property type="match status" value="1"/>
</dbReference>
<evidence type="ECO:0000256" key="1">
    <source>
        <dbReference type="SAM" id="Phobius"/>
    </source>
</evidence>
<dbReference type="CDD" id="cd00130">
    <property type="entry name" value="PAS"/>
    <property type="match status" value="2"/>
</dbReference>
<keyword evidence="1" id="KW-0812">Transmembrane</keyword>
<organism evidence="6 7">
    <name type="scientific">Pseudomarimonas salicorniae</name>
    <dbReference type="NCBI Taxonomy" id="2933270"/>
    <lineage>
        <taxon>Bacteria</taxon>
        <taxon>Pseudomonadati</taxon>
        <taxon>Pseudomonadota</taxon>
        <taxon>Gammaproteobacteria</taxon>
        <taxon>Lysobacterales</taxon>
        <taxon>Lysobacteraceae</taxon>
        <taxon>Pseudomarimonas</taxon>
    </lineage>
</organism>
<evidence type="ECO:0000259" key="4">
    <source>
        <dbReference type="PROSITE" id="PS50883"/>
    </source>
</evidence>
<dbReference type="Pfam" id="PF08448">
    <property type="entry name" value="PAS_4"/>
    <property type="match status" value="1"/>
</dbReference>
<dbReference type="SUPFAM" id="SSF55781">
    <property type="entry name" value="GAF domain-like"/>
    <property type="match status" value="1"/>
</dbReference>
<dbReference type="SUPFAM" id="SSF55073">
    <property type="entry name" value="Nucleotide cyclase"/>
    <property type="match status" value="1"/>
</dbReference>
<dbReference type="InterPro" id="IPR052155">
    <property type="entry name" value="Biofilm_reg_signaling"/>
</dbReference>
<dbReference type="SMART" id="SM00267">
    <property type="entry name" value="GGDEF"/>
    <property type="match status" value="1"/>
</dbReference>
<evidence type="ECO:0000313" key="6">
    <source>
        <dbReference type="EMBL" id="MCK7593898.1"/>
    </source>
</evidence>
<feature type="transmembrane region" description="Helical" evidence="1">
    <location>
        <begin position="45"/>
        <end position="65"/>
    </location>
</feature>
<dbReference type="Gene3D" id="3.20.20.450">
    <property type="entry name" value="EAL domain"/>
    <property type="match status" value="1"/>
</dbReference>
<dbReference type="NCBIfam" id="TIGR00229">
    <property type="entry name" value="sensory_box"/>
    <property type="match status" value="3"/>
</dbReference>
<feature type="domain" description="PAC" evidence="3">
    <location>
        <begin position="570"/>
        <end position="622"/>
    </location>
</feature>
<reference evidence="6" key="1">
    <citation type="submission" date="2022-04" db="EMBL/GenBank/DDBJ databases">
        <title>Lysobacter sp. CAU 1642 isolated from sea sand.</title>
        <authorList>
            <person name="Kim W."/>
        </authorList>
    </citation>
    <scope>NUCLEOTIDE SEQUENCE</scope>
    <source>
        <strain evidence="6">CAU 1642</strain>
    </source>
</reference>
<dbReference type="PANTHER" id="PTHR44757">
    <property type="entry name" value="DIGUANYLATE CYCLASE DGCP"/>
    <property type="match status" value="1"/>
</dbReference>
<dbReference type="RefSeq" id="WP_248208570.1">
    <property type="nucleotide sequence ID" value="NZ_JALNMH010000007.1"/>
</dbReference>
<keyword evidence="1" id="KW-1133">Transmembrane helix</keyword>
<feature type="domain" description="GGDEF" evidence="5">
    <location>
        <begin position="654"/>
        <end position="787"/>
    </location>
</feature>
<dbReference type="NCBIfam" id="TIGR00254">
    <property type="entry name" value="GGDEF"/>
    <property type="match status" value="1"/>
</dbReference>
<keyword evidence="7" id="KW-1185">Reference proteome</keyword>
<dbReference type="InterPro" id="IPR029787">
    <property type="entry name" value="Nucleotide_cyclase"/>
</dbReference>
<dbReference type="SMART" id="SM00091">
    <property type="entry name" value="PAS"/>
    <property type="match status" value="3"/>
</dbReference>
<gene>
    <name evidence="6" type="ORF">M0G41_09465</name>
</gene>
<dbReference type="PROSITE" id="PS50887">
    <property type="entry name" value="GGDEF"/>
    <property type="match status" value="1"/>
</dbReference>
<dbReference type="InterPro" id="IPR043128">
    <property type="entry name" value="Rev_trsase/Diguanyl_cyclase"/>
</dbReference>
<dbReference type="InterPro" id="IPR035965">
    <property type="entry name" value="PAS-like_dom_sf"/>
</dbReference>
<dbReference type="PROSITE" id="PS50113">
    <property type="entry name" value="PAC"/>
    <property type="match status" value="1"/>
</dbReference>
<dbReference type="SUPFAM" id="SSF55785">
    <property type="entry name" value="PYP-like sensor domain (PAS domain)"/>
    <property type="match status" value="3"/>
</dbReference>
<protein>
    <submittedName>
        <fullName evidence="6">EAL domain-containing protein</fullName>
    </submittedName>
</protein>
<dbReference type="InterPro" id="IPR000160">
    <property type="entry name" value="GGDEF_dom"/>
</dbReference>
<feature type="domain" description="EAL" evidence="4">
    <location>
        <begin position="796"/>
        <end position="1049"/>
    </location>
</feature>
<keyword evidence="1" id="KW-0472">Membrane</keyword>
<evidence type="ECO:0000313" key="7">
    <source>
        <dbReference type="Proteomes" id="UP001431449"/>
    </source>
</evidence>
<sequence length="1067" mass="117349">MRDGLNKARLIWALPCALLIAWIGLGPPALDLLQSRVGPLPDWPVSAWWLLGLLPIAALALVLGARERSRRRRLGQEQLADERQLFELSADAQLLFDERGRMLDANQRAGSAFGEDRDRLLRRPLAKLSAGSGAQPARELLARFDEALGGGEPRFDWPVPQRDGSVLWFDARLRCLSRDGRPVVLASLRESGRQRLQQHALQRSEQRWRQLVEQLPGLPLIGIDEEDRISAWNAAAEARYGYARSDALGHPLASLLAPEGAEARLALDLEAWRASPADGPVEYCWRHRHGGLVHAVLHRVLLEAPAHCELFLIDRGQSAEGDESSLALLHSAAQVTLDLLRPVEGSAGFEATLAMLGGALRCDALGLWKFAGAADGIGEEARRLLRWERQARLGLGVDETTSYDVHAHLRGWHARLLQGATLRTEPGDASRAEGVLLGESSRSAIVVPISFDARCWGFLLAGSADPQRAWGAGEERALHIAGAALAAAHERRRREQRMRQHAKVFEATHDGVLICDLDGRIQAVNSAFSRITGYGAIDLVGRTPAMLRAERHDEVFVREALEALQSTGHWRGEVWSRRRDGELVPLWLDLGQVRDERGHPTHYVAVGTDISELKRNEQQLHYLAHHDALTGLPNRMLAELRLEHAIDGADRNARRLAVVFLDLDGFKRINDSLGHPVGDRLLRQVADRLHHRVRGNDTLARLGGDEFLVIAEDLHAGADASHVADKLLHALEQPFLIEDREVFLGASIGIAVYPGNGNTGEELIRAADTAMYRAKQGGRNQVCFFTREMNREALDLLQLDSSLRNALQAGDFELHYQPKLQCGRGAVCGFEALLRMRAADGSLVPPDRFIGLAERTGTIVSIGQWVMLEACTQAQRWREAGHDISIAVNVSARQFRVGNFVDEVAGVLARSGLPADALELELTESLLVEDPEAMVEKLKALKALGVHIALDDFGTGYSSLGYLARFPIDALKIDRSFVAHLGRDTHSTQLISAIIDLGRRLRMRLVAEGVETPTQREFLERAHCDELQGFLIGRPLPAEEAARCLSAAVSADADTPAVASSEADQTG</sequence>
<accession>A0ABT0GH87</accession>
<dbReference type="CDD" id="cd01948">
    <property type="entry name" value="EAL"/>
    <property type="match status" value="1"/>
</dbReference>
<feature type="domain" description="PAS" evidence="2">
    <location>
        <begin position="204"/>
        <end position="259"/>
    </location>
</feature>